<dbReference type="AlphaFoldDB" id="A0A480A5H3"/>
<name>A0A480A5H3_9CYAN</name>
<protein>
    <submittedName>
        <fullName evidence="1">Uncharacterized protein</fullName>
    </submittedName>
</protein>
<proteinExistence type="predicted"/>
<evidence type="ECO:0000313" key="2">
    <source>
        <dbReference type="Proteomes" id="UP000300142"/>
    </source>
</evidence>
<dbReference type="Proteomes" id="UP000300142">
    <property type="component" value="Unassembled WGS sequence"/>
</dbReference>
<sequence>MKTLQVKGFSLLEVKKVPAFTGYTLKTVHFGSDKLENLGITDS</sequence>
<evidence type="ECO:0000313" key="1">
    <source>
        <dbReference type="EMBL" id="GCL40310.1"/>
    </source>
</evidence>
<dbReference type="RefSeq" id="WP_268932479.1">
    <property type="nucleotide sequence ID" value="NZ_BJCE01000601.1"/>
</dbReference>
<keyword evidence="2" id="KW-1185">Reference proteome</keyword>
<reference evidence="2" key="1">
    <citation type="submission" date="2019-02" db="EMBL/GenBank/DDBJ databases">
        <title>Draft genome sequence of Sphaerospermopsis reniformis NIES-1949.</title>
        <authorList>
            <person name="Yamaguchi H."/>
            <person name="Suzuki S."/>
            <person name="Kawachi M."/>
        </authorList>
    </citation>
    <scope>NUCLEOTIDE SEQUENCE [LARGE SCALE GENOMIC DNA]</scope>
    <source>
        <strain evidence="2">NIES-1949</strain>
    </source>
</reference>
<dbReference type="EMBL" id="BJCE01000601">
    <property type="protein sequence ID" value="GCL40310.1"/>
    <property type="molecule type" value="Genomic_DNA"/>
</dbReference>
<organism evidence="1 2">
    <name type="scientific">Sphaerospermopsis reniformis</name>
    <dbReference type="NCBI Taxonomy" id="531300"/>
    <lineage>
        <taxon>Bacteria</taxon>
        <taxon>Bacillati</taxon>
        <taxon>Cyanobacteriota</taxon>
        <taxon>Cyanophyceae</taxon>
        <taxon>Nostocales</taxon>
        <taxon>Aphanizomenonaceae</taxon>
        <taxon>Sphaerospermopsis</taxon>
    </lineage>
</organism>
<accession>A0A480A5H3</accession>
<comment type="caution">
    <text evidence="1">The sequence shown here is derived from an EMBL/GenBank/DDBJ whole genome shotgun (WGS) entry which is preliminary data.</text>
</comment>
<gene>
    <name evidence="1" type="ORF">SR1949_54480</name>
</gene>